<sequence>MPAQDLAATLAMLLLQACDACLLLGRRAPRSGAAVRPRLSGSLSVVALLLLLSFPSAARAGTGEAGSGEAGSGEAGSGELGSGLWEPLPVLPHLRSAHAAETQCLSWCTIHTQLWDSKCRWRAKCDGCSSCSTAPPPPARSPTPPPSGCHWGCAVNTNLWHTTPKFRK</sequence>
<dbReference type="HOGENOM" id="CLU_1589468_0_0_1"/>
<dbReference type="AlphaFoldDB" id="A0A0D3KUE6"/>
<dbReference type="RefSeq" id="XP_005791810.1">
    <property type="nucleotide sequence ID" value="XM_005791753.1"/>
</dbReference>
<dbReference type="GeneID" id="17284652"/>
<keyword evidence="3" id="KW-1185">Reference proteome</keyword>
<evidence type="ECO:0000256" key="1">
    <source>
        <dbReference type="SAM" id="SignalP"/>
    </source>
</evidence>
<accession>A0A0D3KUE6</accession>
<name>A0A0D3KUE6_EMIH1</name>
<reference evidence="3" key="1">
    <citation type="journal article" date="2013" name="Nature">
        <title>Pan genome of the phytoplankton Emiliania underpins its global distribution.</title>
        <authorList>
            <person name="Read B.A."/>
            <person name="Kegel J."/>
            <person name="Klute M.J."/>
            <person name="Kuo A."/>
            <person name="Lefebvre S.C."/>
            <person name="Maumus F."/>
            <person name="Mayer C."/>
            <person name="Miller J."/>
            <person name="Monier A."/>
            <person name="Salamov A."/>
            <person name="Young J."/>
            <person name="Aguilar M."/>
            <person name="Claverie J.M."/>
            <person name="Frickenhaus S."/>
            <person name="Gonzalez K."/>
            <person name="Herman E.K."/>
            <person name="Lin Y.C."/>
            <person name="Napier J."/>
            <person name="Ogata H."/>
            <person name="Sarno A.F."/>
            <person name="Shmutz J."/>
            <person name="Schroeder D."/>
            <person name="de Vargas C."/>
            <person name="Verret F."/>
            <person name="von Dassow P."/>
            <person name="Valentin K."/>
            <person name="Van de Peer Y."/>
            <person name="Wheeler G."/>
            <person name="Dacks J.B."/>
            <person name="Delwiche C.F."/>
            <person name="Dyhrman S.T."/>
            <person name="Glockner G."/>
            <person name="John U."/>
            <person name="Richards T."/>
            <person name="Worden A.Z."/>
            <person name="Zhang X."/>
            <person name="Grigoriev I.V."/>
            <person name="Allen A.E."/>
            <person name="Bidle K."/>
            <person name="Borodovsky M."/>
            <person name="Bowler C."/>
            <person name="Brownlee C."/>
            <person name="Cock J.M."/>
            <person name="Elias M."/>
            <person name="Gladyshev V.N."/>
            <person name="Groth M."/>
            <person name="Guda C."/>
            <person name="Hadaegh A."/>
            <person name="Iglesias-Rodriguez M.D."/>
            <person name="Jenkins J."/>
            <person name="Jones B.M."/>
            <person name="Lawson T."/>
            <person name="Leese F."/>
            <person name="Lindquist E."/>
            <person name="Lobanov A."/>
            <person name="Lomsadze A."/>
            <person name="Malik S.B."/>
            <person name="Marsh M.E."/>
            <person name="Mackinder L."/>
            <person name="Mock T."/>
            <person name="Mueller-Roeber B."/>
            <person name="Pagarete A."/>
            <person name="Parker M."/>
            <person name="Probert I."/>
            <person name="Quesneville H."/>
            <person name="Raines C."/>
            <person name="Rensing S.A."/>
            <person name="Riano-Pachon D.M."/>
            <person name="Richier S."/>
            <person name="Rokitta S."/>
            <person name="Shiraiwa Y."/>
            <person name="Soanes D.M."/>
            <person name="van der Giezen M."/>
            <person name="Wahlund T.M."/>
            <person name="Williams B."/>
            <person name="Wilson W."/>
            <person name="Wolfe G."/>
            <person name="Wurch L.L."/>
        </authorList>
    </citation>
    <scope>NUCLEOTIDE SEQUENCE</scope>
</reference>
<evidence type="ECO:0000313" key="3">
    <source>
        <dbReference type="Proteomes" id="UP000013827"/>
    </source>
</evidence>
<feature type="signal peptide" evidence="1">
    <location>
        <begin position="1"/>
        <end position="20"/>
    </location>
</feature>
<dbReference type="Proteomes" id="UP000013827">
    <property type="component" value="Unassembled WGS sequence"/>
</dbReference>
<feature type="chain" id="PRO_5044291940" evidence="1">
    <location>
        <begin position="21"/>
        <end position="168"/>
    </location>
</feature>
<protein>
    <submittedName>
        <fullName evidence="2">Uncharacterized protein</fullName>
    </submittedName>
</protein>
<dbReference type="EnsemblProtists" id="EOD39381">
    <property type="protein sequence ID" value="EOD39381"/>
    <property type="gene ID" value="EMIHUDRAFT_223591"/>
</dbReference>
<evidence type="ECO:0000313" key="2">
    <source>
        <dbReference type="EnsemblProtists" id="EOD39381"/>
    </source>
</evidence>
<proteinExistence type="predicted"/>
<organism evidence="2 3">
    <name type="scientific">Emiliania huxleyi (strain CCMP1516)</name>
    <dbReference type="NCBI Taxonomy" id="280463"/>
    <lineage>
        <taxon>Eukaryota</taxon>
        <taxon>Haptista</taxon>
        <taxon>Haptophyta</taxon>
        <taxon>Prymnesiophyceae</taxon>
        <taxon>Isochrysidales</taxon>
        <taxon>Noelaerhabdaceae</taxon>
        <taxon>Emiliania</taxon>
    </lineage>
</organism>
<dbReference type="PaxDb" id="2903-EOD39381"/>
<dbReference type="KEGG" id="ehx:EMIHUDRAFT_223591"/>
<keyword evidence="1" id="KW-0732">Signal</keyword>
<reference evidence="2" key="2">
    <citation type="submission" date="2024-10" db="UniProtKB">
        <authorList>
            <consortium name="EnsemblProtists"/>
        </authorList>
    </citation>
    <scope>IDENTIFICATION</scope>
</reference>